<dbReference type="RefSeq" id="WP_038215734.1">
    <property type="nucleotide sequence ID" value="NZ_CAWLWN010000159.1"/>
</dbReference>
<reference evidence="1" key="1">
    <citation type="submission" date="2013-07" db="EMBL/GenBank/DDBJ databases">
        <title>Sub-species coevolution in mutualistic symbiosis.</title>
        <authorList>
            <person name="Murfin K."/>
            <person name="Klassen J."/>
            <person name="Lee M."/>
            <person name="Forst S."/>
            <person name="Stock P."/>
            <person name="Goodrich-Blair H."/>
        </authorList>
    </citation>
    <scope>NUCLEOTIDE SEQUENCE [LARGE SCALE GENOMIC DNA]</scope>
    <source>
        <strain evidence="1">Puntauvense</strain>
    </source>
</reference>
<protein>
    <submittedName>
        <fullName evidence="1">Uncharacterized protein</fullName>
    </submittedName>
</protein>
<comment type="caution">
    <text evidence="1">The sequence shown here is derived from an EMBL/GenBank/DDBJ whole genome shotgun (WGS) entry which is preliminary data.</text>
</comment>
<gene>
    <name evidence="1" type="ORF">XBP1_1750004</name>
</gene>
<dbReference type="Proteomes" id="UP000028511">
    <property type="component" value="Unassembled WGS sequence"/>
</dbReference>
<name>A0A077NC98_XENBV</name>
<accession>A0A077NC98</accession>
<organism evidence="1">
    <name type="scientific">Xenorhabdus bovienii str. puntauvense</name>
    <dbReference type="NCBI Taxonomy" id="1398201"/>
    <lineage>
        <taxon>Bacteria</taxon>
        <taxon>Pseudomonadati</taxon>
        <taxon>Pseudomonadota</taxon>
        <taxon>Gammaproteobacteria</taxon>
        <taxon>Enterobacterales</taxon>
        <taxon>Morganellaceae</taxon>
        <taxon>Xenorhabdus</taxon>
    </lineage>
</organism>
<dbReference type="HOGENOM" id="CLU_1905961_0_0_6"/>
<dbReference type="EMBL" id="CBSW010000085">
    <property type="protein sequence ID" value="CDG95928.1"/>
    <property type="molecule type" value="Genomic_DNA"/>
</dbReference>
<proteinExistence type="predicted"/>
<evidence type="ECO:0000313" key="1">
    <source>
        <dbReference type="EMBL" id="CDG95928.1"/>
    </source>
</evidence>
<sequence length="135" mass="15274">MAKLHLVVVDEKEFNVIKNNKNKCIGVATTGEESFSKGDLERIQDFFIIKCVGIENIFCDQNLPSDTCKGSFILLCLAGEDGGYDVASQRVTLRINEVHHFQNDLNLYNEINISFYEYSLLDPSYFCYEGADNGK</sequence>
<dbReference type="AlphaFoldDB" id="A0A077NC98"/>